<feature type="compositionally biased region" description="Low complexity" evidence="1">
    <location>
        <begin position="362"/>
        <end position="371"/>
    </location>
</feature>
<dbReference type="Proteomes" id="UP000325286">
    <property type="component" value="Chromosome"/>
</dbReference>
<name>A0A5B9QZ65_9BACT</name>
<feature type="region of interest" description="Disordered" evidence="1">
    <location>
        <begin position="129"/>
        <end position="177"/>
    </location>
</feature>
<evidence type="ECO:0000256" key="1">
    <source>
        <dbReference type="SAM" id="MobiDB-lite"/>
    </source>
</evidence>
<sequence>MTQTLADVLGIAPGNNKPNAYELLGLAAGESNPQRIEAAIEGTVERLKRSQSETDAAVWKQAAAAVTKARKLLIDPQLKAAYDAKLQKRAQASNASKRVRGEAAQDPLRGLLPAMDPLAPFDVDAAAQRASQARAYEPPPLPPGSSLGQFDQSESAAEPPPAAGLPPIAATPPAAATPPVATPEISLVLDDEPAAAGPAIGPVVAPAVARPTKRRRRRGSPLLMLGFGLLMLAMLSGAGYGVYTLVQREQQRNNPVAQANPNTPRAAAPAARPASRPVDPVMGNVGARGAGSAPDPSSLPPLTANVDVPLPPPLDTSMTGNNSMDGNDAMGGNNSMTPPPATVTDPAASMQPGPEPEPAAPSPAELQAGQTAIAAAEAAIKSQGWTEMKSLAEKAQAAAANPQQKEIADQLFEVADLADYYYHGVVKAMEELPSGNTFMLTAGAEVAVVESSGEQIVLQVRGRPKTFPFNDMPFILVHKLGSFTMTGNDPTVIAAKAVFQSLAKKALPQDREQAAEWLIELPAEVNGSHPHQIADTLARLFPGSP</sequence>
<feature type="compositionally biased region" description="Low complexity" evidence="1">
    <location>
        <begin position="257"/>
        <end position="277"/>
    </location>
</feature>
<dbReference type="RefSeq" id="WP_068137733.1">
    <property type="nucleotide sequence ID" value="NZ_CP042914.1"/>
</dbReference>
<keyword evidence="2" id="KW-0472">Membrane</keyword>
<feature type="transmembrane region" description="Helical" evidence="2">
    <location>
        <begin position="222"/>
        <end position="243"/>
    </location>
</feature>
<organism evidence="3 4">
    <name type="scientific">Roseimaritima ulvae</name>
    <dbReference type="NCBI Taxonomy" id="980254"/>
    <lineage>
        <taxon>Bacteria</taxon>
        <taxon>Pseudomonadati</taxon>
        <taxon>Planctomycetota</taxon>
        <taxon>Planctomycetia</taxon>
        <taxon>Pirellulales</taxon>
        <taxon>Pirellulaceae</taxon>
        <taxon>Roseimaritima</taxon>
    </lineage>
</organism>
<proteinExistence type="predicted"/>
<gene>
    <name evidence="3" type="ORF">UC8_47470</name>
</gene>
<evidence type="ECO:0000313" key="3">
    <source>
        <dbReference type="EMBL" id="QEG42705.1"/>
    </source>
</evidence>
<evidence type="ECO:0000313" key="4">
    <source>
        <dbReference type="Proteomes" id="UP000325286"/>
    </source>
</evidence>
<keyword evidence="2" id="KW-1133">Transmembrane helix</keyword>
<feature type="compositionally biased region" description="Low complexity" evidence="1">
    <location>
        <begin position="165"/>
        <end position="177"/>
    </location>
</feature>
<dbReference type="EMBL" id="CP042914">
    <property type="protein sequence ID" value="QEG42705.1"/>
    <property type="molecule type" value="Genomic_DNA"/>
</dbReference>
<keyword evidence="4" id="KW-1185">Reference proteome</keyword>
<keyword evidence="2" id="KW-0812">Transmembrane</keyword>
<feature type="compositionally biased region" description="Polar residues" evidence="1">
    <location>
        <begin position="316"/>
        <end position="325"/>
    </location>
</feature>
<reference evidence="3 4" key="1">
    <citation type="submission" date="2019-08" db="EMBL/GenBank/DDBJ databases">
        <title>Deep-cultivation of Planctomycetes and their phenomic and genomic characterization uncovers novel biology.</title>
        <authorList>
            <person name="Wiegand S."/>
            <person name="Jogler M."/>
            <person name="Boedeker C."/>
            <person name="Pinto D."/>
            <person name="Vollmers J."/>
            <person name="Rivas-Marin E."/>
            <person name="Kohn T."/>
            <person name="Peeters S.H."/>
            <person name="Heuer A."/>
            <person name="Rast P."/>
            <person name="Oberbeckmann S."/>
            <person name="Bunk B."/>
            <person name="Jeske O."/>
            <person name="Meyerdierks A."/>
            <person name="Storesund J.E."/>
            <person name="Kallscheuer N."/>
            <person name="Luecker S."/>
            <person name="Lage O.M."/>
            <person name="Pohl T."/>
            <person name="Merkel B.J."/>
            <person name="Hornburger P."/>
            <person name="Mueller R.-W."/>
            <person name="Bruemmer F."/>
            <person name="Labrenz M."/>
            <person name="Spormann A.M."/>
            <person name="Op den Camp H."/>
            <person name="Overmann J."/>
            <person name="Amann R."/>
            <person name="Jetten M.S.M."/>
            <person name="Mascher T."/>
            <person name="Medema M.H."/>
            <person name="Devos D.P."/>
            <person name="Kaster A.-K."/>
            <person name="Ovreas L."/>
            <person name="Rohde M."/>
            <person name="Galperin M.Y."/>
            <person name="Jogler C."/>
        </authorList>
    </citation>
    <scope>NUCLEOTIDE SEQUENCE [LARGE SCALE GENOMIC DNA]</scope>
    <source>
        <strain evidence="3 4">UC8</strain>
    </source>
</reference>
<dbReference type="KEGG" id="rul:UC8_47470"/>
<dbReference type="OrthoDB" id="244068at2"/>
<evidence type="ECO:0000256" key="2">
    <source>
        <dbReference type="SAM" id="Phobius"/>
    </source>
</evidence>
<feature type="region of interest" description="Disordered" evidence="1">
    <location>
        <begin position="254"/>
        <end position="371"/>
    </location>
</feature>
<protein>
    <submittedName>
        <fullName evidence="3">Uncharacterized protein</fullName>
    </submittedName>
</protein>
<dbReference type="AlphaFoldDB" id="A0A5B9QZ65"/>
<accession>A0A5B9QZ65</accession>